<evidence type="ECO:0000313" key="8">
    <source>
        <dbReference type="EMBL" id="ACR13023.1"/>
    </source>
</evidence>
<feature type="transmembrane region" description="Helical" evidence="7">
    <location>
        <begin position="81"/>
        <end position="102"/>
    </location>
</feature>
<name>C5BUN4_TERTT</name>
<dbReference type="InterPro" id="IPR011541">
    <property type="entry name" value="Ni/Co_transpt_high_affinity"/>
</dbReference>
<dbReference type="PANTHER" id="PTHR33876:SF4">
    <property type="entry name" value="CHLOROPLAST PROTEIN FOR GROWTH AND FERTILITY 2"/>
    <property type="match status" value="1"/>
</dbReference>
<gene>
    <name evidence="8" type="ordered locus">TERTU_4201</name>
</gene>
<keyword evidence="2 7" id="KW-0813">Transport</keyword>
<dbReference type="Pfam" id="PF03824">
    <property type="entry name" value="NicO"/>
    <property type="match status" value="1"/>
</dbReference>
<dbReference type="AlphaFoldDB" id="C5BUN4"/>
<dbReference type="InterPro" id="IPR052776">
    <property type="entry name" value="Chloro_ReproSupport/MetalTrans"/>
</dbReference>
<feature type="transmembrane region" description="Helical" evidence="7">
    <location>
        <begin position="182"/>
        <end position="203"/>
    </location>
</feature>
<keyword evidence="4 7" id="KW-0812">Transmembrane</keyword>
<reference evidence="8 9" key="1">
    <citation type="journal article" date="2009" name="PLoS ONE">
        <title>The complete genome of Teredinibacter turnerae T7901: an intracellular endosymbiont of marine wood-boring bivalves (shipworms).</title>
        <authorList>
            <person name="Yang J.C."/>
            <person name="Madupu R."/>
            <person name="Durkin A.S."/>
            <person name="Ekborg N.A."/>
            <person name="Pedamallu C.S."/>
            <person name="Hostetler J.B."/>
            <person name="Radune D."/>
            <person name="Toms B.S."/>
            <person name="Henrissat B."/>
            <person name="Coutinho P.M."/>
            <person name="Schwarz S."/>
            <person name="Field L."/>
            <person name="Trindade-Silva A.E."/>
            <person name="Soares C.A.G."/>
            <person name="Elshahawi S."/>
            <person name="Hanora A."/>
            <person name="Schmidt E.W."/>
            <person name="Haygood M.G."/>
            <person name="Posfai J."/>
            <person name="Benner J."/>
            <person name="Madinger C."/>
            <person name="Nove J."/>
            <person name="Anton B."/>
            <person name="Chaudhary K."/>
            <person name="Foster J."/>
            <person name="Holman A."/>
            <person name="Kumar S."/>
            <person name="Lessard P.A."/>
            <person name="Luyten Y.A."/>
            <person name="Slatko B."/>
            <person name="Wood N."/>
            <person name="Wu B."/>
            <person name="Teplitski M."/>
            <person name="Mougous J.D."/>
            <person name="Ward N."/>
            <person name="Eisen J.A."/>
            <person name="Badger J.H."/>
            <person name="Distel D.L."/>
        </authorList>
    </citation>
    <scope>NUCLEOTIDE SEQUENCE [LARGE SCALE GENOMIC DNA]</scope>
    <source>
        <strain evidence="9">ATCC 39867 / T7901</strain>
    </source>
</reference>
<dbReference type="Proteomes" id="UP000009080">
    <property type="component" value="Chromosome"/>
</dbReference>
<proteinExistence type="inferred from homology"/>
<dbReference type="GO" id="GO:0005886">
    <property type="term" value="C:plasma membrane"/>
    <property type="evidence" value="ECO:0007669"/>
    <property type="project" value="UniProtKB-SubCell"/>
</dbReference>
<evidence type="ECO:0000256" key="5">
    <source>
        <dbReference type="ARBA" id="ARBA00022989"/>
    </source>
</evidence>
<dbReference type="KEGG" id="ttu:TERTU_4201"/>
<evidence type="ECO:0000256" key="3">
    <source>
        <dbReference type="ARBA" id="ARBA00022596"/>
    </source>
</evidence>
<evidence type="ECO:0000256" key="2">
    <source>
        <dbReference type="ARBA" id="ARBA00022448"/>
    </source>
</evidence>
<feature type="transmembrane region" description="Helical" evidence="7">
    <location>
        <begin position="50"/>
        <end position="69"/>
    </location>
</feature>
<evidence type="ECO:0000256" key="4">
    <source>
        <dbReference type="ARBA" id="ARBA00022692"/>
    </source>
</evidence>
<keyword evidence="3" id="KW-0533">Nickel</keyword>
<dbReference type="OrthoDB" id="5333961at2"/>
<dbReference type="GO" id="GO:0012505">
    <property type="term" value="C:endomembrane system"/>
    <property type="evidence" value="ECO:0007669"/>
    <property type="project" value="UniProtKB-SubCell"/>
</dbReference>
<dbReference type="PANTHER" id="PTHR33876">
    <property type="entry name" value="UNNAMED PRODUCT"/>
    <property type="match status" value="1"/>
</dbReference>
<dbReference type="EMBL" id="CP001614">
    <property type="protein sequence ID" value="ACR13023.1"/>
    <property type="molecule type" value="Genomic_DNA"/>
</dbReference>
<evidence type="ECO:0000313" key="9">
    <source>
        <dbReference type="Proteomes" id="UP000009080"/>
    </source>
</evidence>
<evidence type="ECO:0000256" key="1">
    <source>
        <dbReference type="ARBA" id="ARBA00004127"/>
    </source>
</evidence>
<protein>
    <recommendedName>
        <fullName evidence="7">Nickel/cobalt efflux system</fullName>
    </recommendedName>
</protein>
<sequence length="205" mass="21594">MDSMALTTFLFMGFSLGMVHALDPDHIAAVSGLSASEKEQHTWRSMRFGLQWSLGHGSALLIIALVVFLAGQSIPVHLSEVAERSVAFVLIAIGALALWRLWQGGDAPGLSARFGAPAVGLLHGTAGSAPLLALIPISQIGQPIVGMFYVLFFSAGVLLAMTALGGAFAQSLRTLKRIDGRISALLQGLMALFSLVLGFYLAFQG</sequence>
<dbReference type="HOGENOM" id="CLU_053247_2_1_6"/>
<organism evidence="8 9">
    <name type="scientific">Teredinibacter turnerae (strain ATCC 39867 / T7901)</name>
    <dbReference type="NCBI Taxonomy" id="377629"/>
    <lineage>
        <taxon>Bacteria</taxon>
        <taxon>Pseudomonadati</taxon>
        <taxon>Pseudomonadota</taxon>
        <taxon>Gammaproteobacteria</taxon>
        <taxon>Cellvibrionales</taxon>
        <taxon>Cellvibrionaceae</taxon>
        <taxon>Teredinibacter</taxon>
    </lineage>
</organism>
<keyword evidence="5 7" id="KW-1133">Transmembrane helix</keyword>
<feature type="transmembrane region" description="Helical" evidence="7">
    <location>
        <begin position="147"/>
        <end position="170"/>
    </location>
</feature>
<comment type="similarity">
    <text evidence="7">Belongs to the NiCoT transporter (TC 2.A.52) family.</text>
</comment>
<accession>C5BUN4</accession>
<comment type="subcellular location">
    <subcellularLocation>
        <location evidence="7">Cell membrane</location>
        <topology evidence="7">Multi-pass membrane protein</topology>
    </subcellularLocation>
    <subcellularLocation>
        <location evidence="1">Endomembrane system</location>
        <topology evidence="1">Multi-pass membrane protein</topology>
    </subcellularLocation>
</comment>
<evidence type="ECO:0000256" key="6">
    <source>
        <dbReference type="ARBA" id="ARBA00023136"/>
    </source>
</evidence>
<keyword evidence="9" id="KW-1185">Reference proteome</keyword>
<keyword evidence="6 7" id="KW-0472">Membrane</keyword>
<dbReference type="eggNOG" id="COG2215">
    <property type="taxonomic scope" value="Bacteria"/>
</dbReference>
<dbReference type="GO" id="GO:0015099">
    <property type="term" value="F:nickel cation transmembrane transporter activity"/>
    <property type="evidence" value="ECO:0007669"/>
    <property type="project" value="UniProtKB-UniRule"/>
</dbReference>
<dbReference type="STRING" id="377629.TERTU_4201"/>
<feature type="transmembrane region" description="Helical" evidence="7">
    <location>
        <begin position="114"/>
        <end position="135"/>
    </location>
</feature>
<evidence type="ECO:0000256" key="7">
    <source>
        <dbReference type="RuleBase" id="RU362101"/>
    </source>
</evidence>